<dbReference type="EMBL" id="CP096983">
    <property type="protein sequence ID" value="URZ09478.1"/>
    <property type="molecule type" value="Genomic_DNA"/>
</dbReference>
<dbReference type="Pfam" id="PF14431">
    <property type="entry name" value="YwqJ-deaminase"/>
    <property type="match status" value="1"/>
</dbReference>
<keyword evidence="1" id="KW-0378">Hydrolase</keyword>
<protein>
    <submittedName>
        <fullName evidence="1">Ribonuclease YwqJ</fullName>
        <ecNumber evidence="1">3.1.-.-</ecNumber>
    </submittedName>
</protein>
<dbReference type="RefSeq" id="WP_176091612.1">
    <property type="nucleotide sequence ID" value="NZ_CP096983.1"/>
</dbReference>
<evidence type="ECO:0000313" key="2">
    <source>
        <dbReference type="Proteomes" id="UP000190951"/>
    </source>
</evidence>
<dbReference type="EC" id="3.1.-.-" evidence="1"/>
<dbReference type="Proteomes" id="UP000190951">
    <property type="component" value="Chromosome"/>
</dbReference>
<sequence>MKIASDPKNKSLSKNRLKPAFSTSYNLKTGKYYYARNLTREEVRVGDVIYHPYITGRIQSMPKEIYESYKDMTVAAGSHAECLSLNESLLDEFCIENKIDRSTLTQEIVDKLYKESPNMFKQSPSDTVIDVVNSYPLNKSNLAESGNPMPRCPHCKYITLESDILNEILEVEQEMYSKRFPDLKFDK</sequence>
<gene>
    <name evidence="1" type="primary">ywqJ</name>
    <name evidence="1" type="ORF">CROST_001490</name>
</gene>
<dbReference type="GO" id="GO:0016787">
    <property type="term" value="F:hydrolase activity"/>
    <property type="evidence" value="ECO:0007669"/>
    <property type="project" value="UniProtKB-KW"/>
</dbReference>
<reference evidence="1 2" key="1">
    <citation type="submission" date="2022-04" db="EMBL/GenBank/DDBJ databases">
        <title>Genome sequence of C. roseum typestrain.</title>
        <authorList>
            <person name="Poehlein A."/>
            <person name="Schoch T."/>
            <person name="Duerre P."/>
            <person name="Daniel R."/>
        </authorList>
    </citation>
    <scope>NUCLEOTIDE SEQUENCE [LARGE SCALE GENOMIC DNA]</scope>
    <source>
        <strain evidence="1 2">DSM 7320</strain>
    </source>
</reference>
<keyword evidence="2" id="KW-1185">Reference proteome</keyword>
<accession>A0A1S8L7G2</accession>
<proteinExistence type="predicted"/>
<dbReference type="KEGG" id="crw:CROST_001490"/>
<dbReference type="AlphaFoldDB" id="A0A1S8L7G2"/>
<evidence type="ECO:0000313" key="1">
    <source>
        <dbReference type="EMBL" id="URZ09478.1"/>
    </source>
</evidence>
<organism evidence="1 2">
    <name type="scientific">Clostridium felsineum</name>
    <dbReference type="NCBI Taxonomy" id="36839"/>
    <lineage>
        <taxon>Bacteria</taxon>
        <taxon>Bacillati</taxon>
        <taxon>Bacillota</taxon>
        <taxon>Clostridia</taxon>
        <taxon>Eubacteriales</taxon>
        <taxon>Clostridiaceae</taxon>
        <taxon>Clostridium</taxon>
    </lineage>
</organism>
<dbReference type="STRING" id="84029.CROST_33200"/>
<name>A0A1S8L7G2_9CLOT</name>
<dbReference type="InterPro" id="IPR025968">
    <property type="entry name" value="YwqJ_deaminase"/>
</dbReference>